<organism evidence="2 3">
    <name type="scientific">Cucumis sativus</name>
    <name type="common">Cucumber</name>
    <dbReference type="NCBI Taxonomy" id="3659"/>
    <lineage>
        <taxon>Eukaryota</taxon>
        <taxon>Viridiplantae</taxon>
        <taxon>Streptophyta</taxon>
        <taxon>Embryophyta</taxon>
        <taxon>Tracheophyta</taxon>
        <taxon>Spermatophyta</taxon>
        <taxon>Magnoliopsida</taxon>
        <taxon>eudicotyledons</taxon>
        <taxon>Gunneridae</taxon>
        <taxon>Pentapetalae</taxon>
        <taxon>rosids</taxon>
        <taxon>fabids</taxon>
        <taxon>Cucurbitales</taxon>
        <taxon>Cucurbitaceae</taxon>
        <taxon>Benincaseae</taxon>
        <taxon>Cucumis</taxon>
    </lineage>
</organism>
<reference evidence="2 3" key="2">
    <citation type="journal article" date="2009" name="PLoS ONE">
        <title>An integrated genetic and cytogenetic map of the cucumber genome.</title>
        <authorList>
            <person name="Ren Y."/>
            <person name="Zhang Z."/>
            <person name="Liu J."/>
            <person name="Staub J.E."/>
            <person name="Han Y."/>
            <person name="Cheng Z."/>
            <person name="Li X."/>
            <person name="Lu J."/>
            <person name="Miao H."/>
            <person name="Kang H."/>
            <person name="Xie B."/>
            <person name="Gu X."/>
            <person name="Wang X."/>
            <person name="Du Y."/>
            <person name="Jin W."/>
            <person name="Huang S."/>
        </authorList>
    </citation>
    <scope>NUCLEOTIDE SEQUENCE [LARGE SCALE GENOMIC DNA]</scope>
    <source>
        <strain evidence="3">cv. 9930</strain>
    </source>
</reference>
<dbReference type="Gramene" id="KGN65276">
    <property type="protein sequence ID" value="KGN65276"/>
    <property type="gene ID" value="Csa_1G294070"/>
</dbReference>
<reference evidence="2 3" key="3">
    <citation type="journal article" date="2010" name="BMC Genomics">
        <title>Transcriptome sequencing and comparative analysis of cucumber flowers with different sex types.</title>
        <authorList>
            <person name="Guo S."/>
            <person name="Zheng Y."/>
            <person name="Joung J.G."/>
            <person name="Liu S."/>
            <person name="Zhang Z."/>
            <person name="Crasta O.R."/>
            <person name="Sobral B.W."/>
            <person name="Xu Y."/>
            <person name="Huang S."/>
            <person name="Fei Z."/>
        </authorList>
    </citation>
    <scope>NUCLEOTIDE SEQUENCE [LARGE SCALE GENOMIC DNA]</scope>
    <source>
        <strain evidence="3">cv. 9930</strain>
    </source>
</reference>
<gene>
    <name evidence="2" type="ORF">Csa_1G294070</name>
</gene>
<dbReference type="AlphaFoldDB" id="A0A0A0LZ66"/>
<proteinExistence type="predicted"/>
<reference evidence="2 3" key="4">
    <citation type="journal article" date="2011" name="BMC Genomics">
        <title>RNA-Seq improves annotation of protein-coding genes in the cucumber genome.</title>
        <authorList>
            <person name="Li Z."/>
            <person name="Zhang Z."/>
            <person name="Yan P."/>
            <person name="Huang S."/>
            <person name="Fei Z."/>
            <person name="Lin K."/>
        </authorList>
    </citation>
    <scope>NUCLEOTIDE SEQUENCE [LARGE SCALE GENOMIC DNA]</scope>
    <source>
        <strain evidence="3">cv. 9930</strain>
    </source>
</reference>
<accession>A0A0A0LZ66</accession>
<reference evidence="2 3" key="1">
    <citation type="journal article" date="2009" name="Nat. Genet.">
        <title>The genome of the cucumber, Cucumis sativus L.</title>
        <authorList>
            <person name="Huang S."/>
            <person name="Li R."/>
            <person name="Zhang Z."/>
            <person name="Li L."/>
            <person name="Gu X."/>
            <person name="Fan W."/>
            <person name="Lucas W.J."/>
            <person name="Wang X."/>
            <person name="Xie B."/>
            <person name="Ni P."/>
            <person name="Ren Y."/>
            <person name="Zhu H."/>
            <person name="Li J."/>
            <person name="Lin K."/>
            <person name="Jin W."/>
            <person name="Fei Z."/>
            <person name="Li G."/>
            <person name="Staub J."/>
            <person name="Kilian A."/>
            <person name="van der Vossen E.A."/>
            <person name="Wu Y."/>
            <person name="Guo J."/>
            <person name="He J."/>
            <person name="Jia Z."/>
            <person name="Ren Y."/>
            <person name="Tian G."/>
            <person name="Lu Y."/>
            <person name="Ruan J."/>
            <person name="Qian W."/>
            <person name="Wang M."/>
            <person name="Huang Q."/>
            <person name="Li B."/>
            <person name="Xuan Z."/>
            <person name="Cao J."/>
            <person name="Asan"/>
            <person name="Wu Z."/>
            <person name="Zhang J."/>
            <person name="Cai Q."/>
            <person name="Bai Y."/>
            <person name="Zhao B."/>
            <person name="Han Y."/>
            <person name="Li Y."/>
            <person name="Li X."/>
            <person name="Wang S."/>
            <person name="Shi Q."/>
            <person name="Liu S."/>
            <person name="Cho W.K."/>
            <person name="Kim J.Y."/>
            <person name="Xu Y."/>
            <person name="Heller-Uszynska K."/>
            <person name="Miao H."/>
            <person name="Cheng Z."/>
            <person name="Zhang S."/>
            <person name="Wu J."/>
            <person name="Yang Y."/>
            <person name="Kang H."/>
            <person name="Li M."/>
            <person name="Liang H."/>
            <person name="Ren X."/>
            <person name="Shi Z."/>
            <person name="Wen M."/>
            <person name="Jian M."/>
            <person name="Yang H."/>
            <person name="Zhang G."/>
            <person name="Yang Z."/>
            <person name="Chen R."/>
            <person name="Liu S."/>
            <person name="Li J."/>
            <person name="Ma L."/>
            <person name="Liu H."/>
            <person name="Zhou Y."/>
            <person name="Zhao J."/>
            <person name="Fang X."/>
            <person name="Li G."/>
            <person name="Fang L."/>
            <person name="Li Y."/>
            <person name="Liu D."/>
            <person name="Zheng H."/>
            <person name="Zhang Y."/>
            <person name="Qin N."/>
            <person name="Li Z."/>
            <person name="Yang G."/>
            <person name="Yang S."/>
            <person name="Bolund L."/>
            <person name="Kristiansen K."/>
            <person name="Zheng H."/>
            <person name="Li S."/>
            <person name="Zhang X."/>
            <person name="Yang H."/>
            <person name="Wang J."/>
            <person name="Sun R."/>
            <person name="Zhang B."/>
            <person name="Jiang S."/>
            <person name="Wang J."/>
            <person name="Du Y."/>
            <person name="Li S."/>
        </authorList>
    </citation>
    <scope>NUCLEOTIDE SEQUENCE [LARGE SCALE GENOMIC DNA]</scope>
    <source>
        <strain evidence="3">cv. 9930</strain>
    </source>
</reference>
<keyword evidence="3" id="KW-1185">Reference proteome</keyword>
<feature type="region of interest" description="Disordered" evidence="1">
    <location>
        <begin position="31"/>
        <end position="62"/>
    </location>
</feature>
<feature type="compositionally biased region" description="Basic and acidic residues" evidence="1">
    <location>
        <begin position="49"/>
        <end position="62"/>
    </location>
</feature>
<protein>
    <submittedName>
        <fullName evidence="2">Uncharacterized protein</fullName>
    </submittedName>
</protein>
<dbReference type="Proteomes" id="UP000029981">
    <property type="component" value="Chromosome 1"/>
</dbReference>
<sequence length="62" mass="6844">MEKGETGRVEYVKKVSGEVVVMSDFVEATVNGTPDRSIYSNSPSLTLSGERDPKARRRIVVD</sequence>
<evidence type="ECO:0000313" key="3">
    <source>
        <dbReference type="Proteomes" id="UP000029981"/>
    </source>
</evidence>
<evidence type="ECO:0000313" key="2">
    <source>
        <dbReference type="EMBL" id="KGN65276.1"/>
    </source>
</evidence>
<feature type="compositionally biased region" description="Polar residues" evidence="1">
    <location>
        <begin position="31"/>
        <end position="47"/>
    </location>
</feature>
<name>A0A0A0LZ66_CUCSA</name>
<dbReference type="EMBL" id="CM002922">
    <property type="protein sequence ID" value="KGN65276.1"/>
    <property type="molecule type" value="Genomic_DNA"/>
</dbReference>
<evidence type="ECO:0000256" key="1">
    <source>
        <dbReference type="SAM" id="MobiDB-lite"/>
    </source>
</evidence>